<dbReference type="Pfam" id="PF00172">
    <property type="entry name" value="Zn_clus"/>
    <property type="match status" value="1"/>
</dbReference>
<evidence type="ECO:0000313" key="9">
    <source>
        <dbReference type="Proteomes" id="UP000664203"/>
    </source>
</evidence>
<organism evidence="8 9">
    <name type="scientific">Alectoria fallacina</name>
    <dbReference type="NCBI Taxonomy" id="1903189"/>
    <lineage>
        <taxon>Eukaryota</taxon>
        <taxon>Fungi</taxon>
        <taxon>Dikarya</taxon>
        <taxon>Ascomycota</taxon>
        <taxon>Pezizomycotina</taxon>
        <taxon>Lecanoromycetes</taxon>
        <taxon>OSLEUM clade</taxon>
        <taxon>Lecanoromycetidae</taxon>
        <taxon>Lecanorales</taxon>
        <taxon>Lecanorineae</taxon>
        <taxon>Parmeliaceae</taxon>
        <taxon>Alectoria</taxon>
    </lineage>
</organism>
<dbReference type="Proteomes" id="UP000664203">
    <property type="component" value="Unassembled WGS sequence"/>
</dbReference>
<keyword evidence="1" id="KW-0479">Metal-binding</keyword>
<dbReference type="AlphaFoldDB" id="A0A8H3F6T5"/>
<dbReference type="InterPro" id="IPR036864">
    <property type="entry name" value="Zn2-C6_fun-type_DNA-bd_sf"/>
</dbReference>
<gene>
    <name evidence="8" type="ORF">ALECFALPRED_010810</name>
</gene>
<accession>A0A8H3F6T5</accession>
<protein>
    <recommendedName>
        <fullName evidence="7">Zn(2)-C6 fungal-type domain-containing protein</fullName>
    </recommendedName>
</protein>
<keyword evidence="2" id="KW-0862">Zinc</keyword>
<dbReference type="CDD" id="cd00067">
    <property type="entry name" value="GAL4"/>
    <property type="match status" value="1"/>
</dbReference>
<evidence type="ECO:0000259" key="7">
    <source>
        <dbReference type="PROSITE" id="PS50048"/>
    </source>
</evidence>
<dbReference type="PANTHER" id="PTHR31944:SF130">
    <property type="entry name" value="ZN(II)2CYS6 TRANSCRIPTION FACTO (EUROFUNG)"/>
    <property type="match status" value="1"/>
</dbReference>
<evidence type="ECO:0000256" key="1">
    <source>
        <dbReference type="ARBA" id="ARBA00022723"/>
    </source>
</evidence>
<dbReference type="OrthoDB" id="4236860at2759"/>
<dbReference type="InterPro" id="IPR051430">
    <property type="entry name" value="Fungal_TF_Env_Response"/>
</dbReference>
<proteinExistence type="predicted"/>
<dbReference type="Pfam" id="PF04082">
    <property type="entry name" value="Fungal_trans"/>
    <property type="match status" value="1"/>
</dbReference>
<evidence type="ECO:0000313" key="8">
    <source>
        <dbReference type="EMBL" id="CAF9916648.1"/>
    </source>
</evidence>
<feature type="domain" description="Zn(2)-C6 fungal-type" evidence="7">
    <location>
        <begin position="28"/>
        <end position="60"/>
    </location>
</feature>
<dbReference type="PROSITE" id="PS50048">
    <property type="entry name" value="ZN2_CY6_FUNGAL_2"/>
    <property type="match status" value="1"/>
</dbReference>
<dbReference type="GO" id="GO:0000978">
    <property type="term" value="F:RNA polymerase II cis-regulatory region sequence-specific DNA binding"/>
    <property type="evidence" value="ECO:0007669"/>
    <property type="project" value="TreeGrafter"/>
</dbReference>
<sequence length="618" mass="70429">MSSNGTAREEISPHDDTPASKRRRIAFSCLDCRRRKLKCDRIFPSCSRCQKGGHPESCTYDSEAVESALTQSSGERIRTRDFSTANGHGAPRAVPRLPSVARSFAADEGEEGYPRPNSEDTVARLYAQEERIRQLEYRIIGLEKATHGARSPELTQAEVKIHSNPRAAVDKETMIFRGKNFKTQFYGASHHTSYLSHLPELRLFMKDMIVQYHGLAPVQRELSNTKIKGPGQEDGLPTNDKALIHLLPQKKTADQLVQIYVDNLETTYRVLHLPSFWEEYSHFWEAPQEGRPAFAALLLLILATTYCVKERDSSMFRGDSSVGRETAIMWIRTCDSWLQSQSQKHTNMAIFQIHCLSFIAKQMNSIKRKRTWTSAGNLMRLAISNGLHRDAHIVNLRHGTPSFKKVSAFDQEMRRRIWNTISELELQAAFDRGMPAMLRDLIEDCGPPLNIDDEEFDPSAEQLPGPKPVSQYTRSSFQYLSRSSWSLRLELVSVINGPQPQMAYEDVLLYDKKIMQHLDEIPHWNDQASLVSRVLLQLQLQVLLLFLHRPYAREETQSSRYDYSAIMHLRSAMNILDLHDQLTSTGNNFLCLFRNDVFGAALSICYNFSASDPNGSKS</sequence>
<dbReference type="SMART" id="SM00066">
    <property type="entry name" value="GAL4"/>
    <property type="match status" value="1"/>
</dbReference>
<dbReference type="EMBL" id="CAJPDR010000092">
    <property type="protein sequence ID" value="CAF9916648.1"/>
    <property type="molecule type" value="Genomic_DNA"/>
</dbReference>
<dbReference type="GO" id="GO:0006351">
    <property type="term" value="P:DNA-templated transcription"/>
    <property type="evidence" value="ECO:0007669"/>
    <property type="project" value="InterPro"/>
</dbReference>
<dbReference type="PROSITE" id="PS00463">
    <property type="entry name" value="ZN2_CY6_FUNGAL_1"/>
    <property type="match status" value="1"/>
</dbReference>
<keyword evidence="5" id="KW-0804">Transcription</keyword>
<dbReference type="GO" id="GO:0005634">
    <property type="term" value="C:nucleus"/>
    <property type="evidence" value="ECO:0007669"/>
    <property type="project" value="TreeGrafter"/>
</dbReference>
<evidence type="ECO:0000256" key="6">
    <source>
        <dbReference type="ARBA" id="ARBA00023242"/>
    </source>
</evidence>
<dbReference type="InterPro" id="IPR007219">
    <property type="entry name" value="XnlR_reg_dom"/>
</dbReference>
<dbReference type="PANTHER" id="PTHR31944">
    <property type="entry name" value="HEME-RESPONSIVE ZINC FINGER TRANSCRIPTION FACTOR HAP1"/>
    <property type="match status" value="1"/>
</dbReference>
<comment type="caution">
    <text evidence="8">The sequence shown here is derived from an EMBL/GenBank/DDBJ whole genome shotgun (WGS) entry which is preliminary data.</text>
</comment>
<reference evidence="8" key="1">
    <citation type="submission" date="2021-03" db="EMBL/GenBank/DDBJ databases">
        <authorList>
            <person name="Tagirdzhanova G."/>
        </authorList>
    </citation>
    <scope>NUCLEOTIDE SEQUENCE</scope>
</reference>
<dbReference type="SMART" id="SM00906">
    <property type="entry name" value="Fungal_trans"/>
    <property type="match status" value="1"/>
</dbReference>
<evidence type="ECO:0000256" key="2">
    <source>
        <dbReference type="ARBA" id="ARBA00022833"/>
    </source>
</evidence>
<name>A0A8H3F6T5_9LECA</name>
<dbReference type="GO" id="GO:0001228">
    <property type="term" value="F:DNA-binding transcription activator activity, RNA polymerase II-specific"/>
    <property type="evidence" value="ECO:0007669"/>
    <property type="project" value="TreeGrafter"/>
</dbReference>
<dbReference type="InterPro" id="IPR001138">
    <property type="entry name" value="Zn2Cys6_DnaBD"/>
</dbReference>
<dbReference type="GO" id="GO:0008270">
    <property type="term" value="F:zinc ion binding"/>
    <property type="evidence" value="ECO:0007669"/>
    <property type="project" value="InterPro"/>
</dbReference>
<dbReference type="SUPFAM" id="SSF57701">
    <property type="entry name" value="Zn2/Cys6 DNA-binding domain"/>
    <property type="match status" value="1"/>
</dbReference>
<evidence type="ECO:0000256" key="4">
    <source>
        <dbReference type="ARBA" id="ARBA00023125"/>
    </source>
</evidence>
<dbReference type="CDD" id="cd12148">
    <property type="entry name" value="fungal_TF_MHR"/>
    <property type="match status" value="1"/>
</dbReference>
<keyword evidence="9" id="KW-1185">Reference proteome</keyword>
<evidence type="ECO:0000256" key="3">
    <source>
        <dbReference type="ARBA" id="ARBA00023015"/>
    </source>
</evidence>
<keyword evidence="6" id="KW-0539">Nucleus</keyword>
<evidence type="ECO:0000256" key="5">
    <source>
        <dbReference type="ARBA" id="ARBA00023163"/>
    </source>
</evidence>
<keyword evidence="3" id="KW-0805">Transcription regulation</keyword>
<keyword evidence="4" id="KW-0238">DNA-binding</keyword>
<dbReference type="Gene3D" id="4.10.240.10">
    <property type="entry name" value="Zn(2)-C6 fungal-type DNA-binding domain"/>
    <property type="match status" value="1"/>
</dbReference>